<gene>
    <name evidence="9" type="ORF">SAMN04515672_3376</name>
</gene>
<reference evidence="10" key="1">
    <citation type="submission" date="2016-10" db="EMBL/GenBank/DDBJ databases">
        <authorList>
            <person name="Varghese N."/>
            <person name="Submissions S."/>
        </authorList>
    </citation>
    <scope>NUCLEOTIDE SEQUENCE [LARGE SCALE GENOMIC DNA]</scope>
    <source>
        <strain evidence="10">B4,CECT 8067,JCM 17497</strain>
    </source>
</reference>
<dbReference type="InterPro" id="IPR050743">
    <property type="entry name" value="2-oxoacid_DH_E2_comp"/>
</dbReference>
<dbReference type="InterPro" id="IPR001078">
    <property type="entry name" value="2-oxoacid_DH_actylTfrase"/>
</dbReference>
<dbReference type="RefSeq" id="WP_090309613.1">
    <property type="nucleotide sequence ID" value="NZ_FNFE01000005.1"/>
</dbReference>
<feature type="region of interest" description="Disordered" evidence="6">
    <location>
        <begin position="84"/>
        <end position="139"/>
    </location>
</feature>
<dbReference type="SUPFAM" id="SSF52777">
    <property type="entry name" value="CoA-dependent acyltransferases"/>
    <property type="match status" value="1"/>
</dbReference>
<name>A0A1G9D0V5_9EURY</name>
<feature type="domain" description="Lipoyl-binding" evidence="7">
    <location>
        <begin position="3"/>
        <end position="78"/>
    </location>
</feature>
<dbReference type="PROSITE" id="PS50968">
    <property type="entry name" value="BIOTINYL_LIPOYL"/>
    <property type="match status" value="1"/>
</dbReference>
<dbReference type="InterPro" id="IPR011053">
    <property type="entry name" value="Single_hybrid_motif"/>
</dbReference>
<dbReference type="InterPro" id="IPR000089">
    <property type="entry name" value="Biotin_lipoyl"/>
</dbReference>
<evidence type="ECO:0000256" key="2">
    <source>
        <dbReference type="ARBA" id="ARBA00007317"/>
    </source>
</evidence>
<dbReference type="FunFam" id="3.30.559.10:FF:000007">
    <property type="entry name" value="Dihydrolipoamide acetyltransferase component of pyruvate dehydrogenase complex"/>
    <property type="match status" value="1"/>
</dbReference>
<evidence type="ECO:0000259" key="8">
    <source>
        <dbReference type="PROSITE" id="PS51826"/>
    </source>
</evidence>
<dbReference type="Pfam" id="PF00198">
    <property type="entry name" value="2-oxoacid_dh"/>
    <property type="match status" value="1"/>
</dbReference>
<dbReference type="GO" id="GO:0005737">
    <property type="term" value="C:cytoplasm"/>
    <property type="evidence" value="ECO:0007669"/>
    <property type="project" value="TreeGrafter"/>
</dbReference>
<dbReference type="InterPro" id="IPR036625">
    <property type="entry name" value="E3-bd_dom_sf"/>
</dbReference>
<feature type="compositionally biased region" description="Basic and acidic residues" evidence="6">
    <location>
        <begin position="290"/>
        <end position="305"/>
    </location>
</feature>
<comment type="cofactor">
    <cofactor evidence="1">
        <name>(R)-lipoate</name>
        <dbReference type="ChEBI" id="CHEBI:83088"/>
    </cofactor>
</comment>
<dbReference type="Pfam" id="PF00364">
    <property type="entry name" value="Biotin_lipoyl"/>
    <property type="match status" value="1"/>
</dbReference>
<dbReference type="STRING" id="1095776.SAMN04515672_3376"/>
<dbReference type="Pfam" id="PF02817">
    <property type="entry name" value="E3_binding"/>
    <property type="match status" value="1"/>
</dbReference>
<dbReference type="GO" id="GO:0031405">
    <property type="term" value="F:lipoic acid binding"/>
    <property type="evidence" value="ECO:0007669"/>
    <property type="project" value="TreeGrafter"/>
</dbReference>
<dbReference type="Gene3D" id="3.30.559.10">
    <property type="entry name" value="Chloramphenicol acetyltransferase-like domain"/>
    <property type="match status" value="1"/>
</dbReference>
<dbReference type="PANTHER" id="PTHR43178">
    <property type="entry name" value="DIHYDROLIPOAMIDE ACETYLTRANSFERASE COMPONENT OF PYRUVATE DEHYDROGENASE COMPLEX"/>
    <property type="match status" value="1"/>
</dbReference>
<dbReference type="CDD" id="cd06849">
    <property type="entry name" value="lipoyl_domain"/>
    <property type="match status" value="1"/>
</dbReference>
<accession>A0A1G9D0V5</accession>
<feature type="compositionally biased region" description="Low complexity" evidence="6">
    <location>
        <begin position="272"/>
        <end position="289"/>
    </location>
</feature>
<dbReference type="PROSITE" id="PS00189">
    <property type="entry name" value="LIPOYL"/>
    <property type="match status" value="1"/>
</dbReference>
<evidence type="ECO:0000313" key="9">
    <source>
        <dbReference type="EMBL" id="SDK57295.1"/>
    </source>
</evidence>
<evidence type="ECO:0000313" key="10">
    <source>
        <dbReference type="Proteomes" id="UP000198882"/>
    </source>
</evidence>
<feature type="region of interest" description="Disordered" evidence="6">
    <location>
        <begin position="158"/>
        <end position="305"/>
    </location>
</feature>
<dbReference type="InterPro" id="IPR023213">
    <property type="entry name" value="CAT-like_dom_sf"/>
</dbReference>
<comment type="similarity">
    <text evidence="2">Belongs to the 2-oxoacid dehydrogenase family.</text>
</comment>
<protein>
    <submittedName>
        <fullName evidence="9">Pyruvate dehydrogenase E2 component (Dihydrolipoamide acetyltransferase)</fullName>
    </submittedName>
</protein>
<dbReference type="OrthoDB" id="56234at2157"/>
<dbReference type="EMBL" id="FNFE01000005">
    <property type="protein sequence ID" value="SDK57295.1"/>
    <property type="molecule type" value="Genomic_DNA"/>
</dbReference>
<dbReference type="PROSITE" id="PS51826">
    <property type="entry name" value="PSBD"/>
    <property type="match status" value="1"/>
</dbReference>
<proteinExistence type="inferred from homology"/>
<dbReference type="SUPFAM" id="SSF51230">
    <property type="entry name" value="Single hybrid motif"/>
    <property type="match status" value="1"/>
</dbReference>
<feature type="compositionally biased region" description="Low complexity" evidence="6">
    <location>
        <begin position="192"/>
        <end position="204"/>
    </location>
</feature>
<dbReference type="AlphaFoldDB" id="A0A1G9D0V5"/>
<keyword evidence="5" id="KW-0012">Acyltransferase</keyword>
<keyword evidence="4" id="KW-0450">Lipoyl</keyword>
<evidence type="ECO:0000259" key="7">
    <source>
        <dbReference type="PROSITE" id="PS50968"/>
    </source>
</evidence>
<evidence type="ECO:0000256" key="6">
    <source>
        <dbReference type="SAM" id="MobiDB-lite"/>
    </source>
</evidence>
<organism evidence="9 10">
    <name type="scientific">Natronorubrum texcoconense</name>
    <dbReference type="NCBI Taxonomy" id="1095776"/>
    <lineage>
        <taxon>Archaea</taxon>
        <taxon>Methanobacteriati</taxon>
        <taxon>Methanobacteriota</taxon>
        <taxon>Stenosarchaea group</taxon>
        <taxon>Halobacteria</taxon>
        <taxon>Halobacteriales</taxon>
        <taxon>Natrialbaceae</taxon>
        <taxon>Natronorubrum</taxon>
    </lineage>
</organism>
<dbReference type="SUPFAM" id="SSF47005">
    <property type="entry name" value="Peripheral subunit-binding domain of 2-oxo acid dehydrogenase complex"/>
    <property type="match status" value="1"/>
</dbReference>
<dbReference type="GO" id="GO:0016407">
    <property type="term" value="F:acetyltransferase activity"/>
    <property type="evidence" value="ECO:0007669"/>
    <property type="project" value="TreeGrafter"/>
</dbReference>
<dbReference type="Proteomes" id="UP000198882">
    <property type="component" value="Unassembled WGS sequence"/>
</dbReference>
<sequence length="526" mass="55864">MTSKEFTLPDVGEGIAEAELVRWLVEPGEEVAEDQPIAEVETDKAVVEVPSPYTGVVDELRAVQGEVVPVGDVLITIRVGEADLEGGVPDSEGTVDGREQRSGPAARTTDSDANDRVGSPEGERGERGRPIAPPSVRRFAREHDVDLAALVPGRSATRLTKADVRAAIDSSAEPTESGQTEPVADRTERPSGDASDPLSADSSDTVSAPAAGRTLTLARPNTRRIARENGVDIDDVPTETRRDGAAYVSESQVLRYAEGESPPTASTNSGRATAATSEDGAPAAATAEPPRTDAEIERRPYEGVRRTIGERLSQSKFTAPHVSHHDTATVEELVATRAQLSDTVEGRGASLTYLPFVLKAVVAALKRHPILNSRLDEEAAEIRLLREYHIGIAVATDAGLLVPVVEDVDEKGIASLAEEIADLAERARSRELTPDEMSGGTFTVTNFGVIGGEYGTPIINYPETAILGLGAIDERAVVEDGDVVARPTLPLSLSFDHRVIDGADAAEFTNAVMAFLEQPQLLLVED</sequence>
<dbReference type="Gene3D" id="4.10.320.10">
    <property type="entry name" value="E3-binding domain"/>
    <property type="match status" value="1"/>
</dbReference>
<keyword evidence="9" id="KW-0670">Pyruvate</keyword>
<evidence type="ECO:0000256" key="5">
    <source>
        <dbReference type="ARBA" id="ARBA00023315"/>
    </source>
</evidence>
<keyword evidence="10" id="KW-1185">Reference proteome</keyword>
<dbReference type="InterPro" id="IPR004167">
    <property type="entry name" value="PSBD"/>
</dbReference>
<evidence type="ECO:0000256" key="1">
    <source>
        <dbReference type="ARBA" id="ARBA00001938"/>
    </source>
</evidence>
<evidence type="ECO:0000256" key="4">
    <source>
        <dbReference type="ARBA" id="ARBA00022823"/>
    </source>
</evidence>
<dbReference type="Gene3D" id="2.40.50.100">
    <property type="match status" value="1"/>
</dbReference>
<evidence type="ECO:0000256" key="3">
    <source>
        <dbReference type="ARBA" id="ARBA00022679"/>
    </source>
</evidence>
<keyword evidence="3 9" id="KW-0808">Transferase</keyword>
<dbReference type="PANTHER" id="PTHR43178:SF5">
    <property type="entry name" value="LIPOAMIDE ACYLTRANSFERASE COMPONENT OF BRANCHED-CHAIN ALPHA-KETO ACID DEHYDROGENASE COMPLEX, MITOCHONDRIAL"/>
    <property type="match status" value="1"/>
</dbReference>
<feature type="domain" description="Peripheral subunit-binding (PSBD)" evidence="8">
    <location>
        <begin position="131"/>
        <end position="168"/>
    </location>
</feature>
<dbReference type="InterPro" id="IPR003016">
    <property type="entry name" value="2-oxoA_DH_lipoyl-BS"/>
</dbReference>